<evidence type="ECO:0000313" key="3">
    <source>
        <dbReference type="EMBL" id="WFG39882.1"/>
    </source>
</evidence>
<dbReference type="Proteomes" id="UP001321249">
    <property type="component" value="Unassembled WGS sequence"/>
</dbReference>
<organism evidence="3 4">
    <name type="scientific">Candidatus Lucifugimonas marina</name>
    <dbReference type="NCBI Taxonomy" id="3038979"/>
    <lineage>
        <taxon>Bacteria</taxon>
        <taxon>Bacillati</taxon>
        <taxon>Chloroflexota</taxon>
        <taxon>Dehalococcoidia</taxon>
        <taxon>SAR202 cluster</taxon>
        <taxon>Candidatus Lucifugimonadales</taxon>
        <taxon>Candidatus Lucifugimonadaceae</taxon>
        <taxon>Candidatus Lucifugimonas</taxon>
    </lineage>
</organism>
<dbReference type="SUPFAM" id="SSF53474">
    <property type="entry name" value="alpha/beta-Hydrolases"/>
    <property type="match status" value="1"/>
</dbReference>
<feature type="domain" description="AB hydrolase-1" evidence="1">
    <location>
        <begin position="30"/>
        <end position="128"/>
    </location>
</feature>
<gene>
    <name evidence="2" type="ORF">GKO46_11815</name>
    <name evidence="3" type="ORF">GKO48_09720</name>
</gene>
<reference evidence="4" key="3">
    <citation type="submission" date="2023-06" db="EMBL/GenBank/DDBJ databases">
        <title>Pangenomics reveal diversification of enzyme families and niche specialization in globally abundant SAR202 bacteria.</title>
        <authorList>
            <person name="Saw J.H.W."/>
        </authorList>
    </citation>
    <scope>NUCLEOTIDE SEQUENCE [LARGE SCALE GENOMIC DNA]</scope>
    <source>
        <strain evidence="4">JH1073</strain>
    </source>
</reference>
<dbReference type="GO" id="GO:0016020">
    <property type="term" value="C:membrane"/>
    <property type="evidence" value="ECO:0007669"/>
    <property type="project" value="TreeGrafter"/>
</dbReference>
<dbReference type="Proteomes" id="UP001219901">
    <property type="component" value="Chromosome"/>
</dbReference>
<dbReference type="EMBL" id="WMBE01000003">
    <property type="protein sequence ID" value="MDG0867755.1"/>
    <property type="molecule type" value="Genomic_DNA"/>
</dbReference>
<accession>A0AAJ5ZEA4</accession>
<dbReference type="EMBL" id="CP046147">
    <property type="protein sequence ID" value="WFG39882.1"/>
    <property type="molecule type" value="Genomic_DNA"/>
</dbReference>
<keyword evidence="4" id="KW-1185">Reference proteome</keyword>
<evidence type="ECO:0000259" key="1">
    <source>
        <dbReference type="Pfam" id="PF00561"/>
    </source>
</evidence>
<dbReference type="AlphaFoldDB" id="A0AAJ5ZEA4"/>
<dbReference type="PANTHER" id="PTHR43798:SF33">
    <property type="entry name" value="HYDROLASE, PUTATIVE (AFU_ORTHOLOGUE AFUA_2G14860)-RELATED"/>
    <property type="match status" value="1"/>
</dbReference>
<dbReference type="InterPro" id="IPR050266">
    <property type="entry name" value="AB_hydrolase_sf"/>
</dbReference>
<reference evidence="3" key="2">
    <citation type="journal article" date="2023" name="Nat. Commun.">
        <title>Cultivation of marine bacteria of the SAR202 clade.</title>
        <authorList>
            <person name="Lim Y."/>
            <person name="Seo J.H."/>
            <person name="Giovannoni S.J."/>
            <person name="Kang I."/>
            <person name="Cho J.C."/>
        </authorList>
    </citation>
    <scope>NUCLEOTIDE SEQUENCE</scope>
    <source>
        <strain evidence="3">JH1073</strain>
    </source>
</reference>
<protein>
    <submittedName>
        <fullName evidence="3">Alpha/beta fold hydrolase</fullName>
    </submittedName>
</protein>
<dbReference type="GO" id="GO:0047372">
    <property type="term" value="F:monoacylglycerol lipase activity"/>
    <property type="evidence" value="ECO:0007669"/>
    <property type="project" value="TreeGrafter"/>
</dbReference>
<dbReference type="Gene3D" id="3.40.50.1820">
    <property type="entry name" value="alpha/beta hydrolase"/>
    <property type="match status" value="1"/>
</dbReference>
<dbReference type="PANTHER" id="PTHR43798">
    <property type="entry name" value="MONOACYLGLYCEROL LIPASE"/>
    <property type="match status" value="1"/>
</dbReference>
<evidence type="ECO:0000313" key="5">
    <source>
        <dbReference type="Proteomes" id="UP001321249"/>
    </source>
</evidence>
<reference evidence="4 5" key="1">
    <citation type="submission" date="2019-11" db="EMBL/GenBank/DDBJ databases">
        <authorList>
            <person name="Cho J.-C."/>
        </authorList>
    </citation>
    <scope>NUCLEOTIDE SEQUENCE [LARGE SCALE GENOMIC DNA]</scope>
    <source>
        <strain evidence="3 4">JH1073</strain>
        <strain evidence="2 5">JH702</strain>
    </source>
</reference>
<dbReference type="RefSeq" id="WP_342826417.1">
    <property type="nucleotide sequence ID" value="NZ_CP046146.1"/>
</dbReference>
<name>A0AAJ5ZEA4_9CHLR</name>
<evidence type="ECO:0000313" key="4">
    <source>
        <dbReference type="Proteomes" id="UP001219901"/>
    </source>
</evidence>
<dbReference type="InterPro" id="IPR029058">
    <property type="entry name" value="AB_hydrolase_fold"/>
</dbReference>
<dbReference type="GO" id="GO:0046464">
    <property type="term" value="P:acylglycerol catabolic process"/>
    <property type="evidence" value="ECO:0007669"/>
    <property type="project" value="TreeGrafter"/>
</dbReference>
<dbReference type="Pfam" id="PF00561">
    <property type="entry name" value="Abhydrolase_1"/>
    <property type="match status" value="1"/>
</dbReference>
<evidence type="ECO:0000313" key="2">
    <source>
        <dbReference type="EMBL" id="MDG0867755.1"/>
    </source>
</evidence>
<sequence length="280" mass="30481">MPLLLNGFTDHTINTGEIEIGYSEGPDNGPTLLLLHGVTSRRDGSLRVIDELVNDYRVITMDQRGHGFSGHAAGAYEREDHARDICYVMENVCKKPTIVWGHSMGGGNTVAMANNPPSNLKAVVLEDPAVFGRVRPVRTDSTPTMSTFEIHLGFIEAGMSIEEMAPKLQDASPGQPEYFAKWKAECLLQMDADILRGVVGGTYRGFDDPAVMLTNIQVPVILLQADPDAGGILPDDYLAGILPESDSFTRQKIVGAGHNINREHPEKMVPVVLPWLAAHA</sequence>
<dbReference type="InterPro" id="IPR000073">
    <property type="entry name" value="AB_hydrolase_1"/>
</dbReference>
<keyword evidence="3" id="KW-0378">Hydrolase</keyword>
<proteinExistence type="predicted"/>